<feature type="transmembrane region" description="Helical" evidence="12">
    <location>
        <begin position="128"/>
        <end position="148"/>
    </location>
</feature>
<comment type="similarity">
    <text evidence="2">In the N-terminal section; belongs to the phytochrome family.</text>
</comment>
<evidence type="ECO:0000256" key="10">
    <source>
        <dbReference type="SAM" id="Coils"/>
    </source>
</evidence>
<evidence type="ECO:0000256" key="1">
    <source>
        <dbReference type="ARBA" id="ARBA00000085"/>
    </source>
</evidence>
<accession>A0A934K7Q6</accession>
<comment type="catalytic activity">
    <reaction evidence="1">
        <text>ATP + protein L-histidine = ADP + protein N-phospho-L-histidine.</text>
        <dbReference type="EC" id="2.7.13.3"/>
    </reaction>
</comment>
<feature type="coiled-coil region" evidence="10">
    <location>
        <begin position="206"/>
        <end position="240"/>
    </location>
</feature>
<dbReference type="InterPro" id="IPR004358">
    <property type="entry name" value="Sig_transdc_His_kin-like_C"/>
</dbReference>
<keyword evidence="12" id="KW-0472">Membrane</keyword>
<name>A0A934K7Q6_9BACT</name>
<dbReference type="Proteomes" id="UP000612893">
    <property type="component" value="Unassembled WGS sequence"/>
</dbReference>
<dbReference type="PROSITE" id="PS50110">
    <property type="entry name" value="RESPONSE_REGULATORY"/>
    <property type="match status" value="2"/>
</dbReference>
<proteinExistence type="inferred from homology"/>
<evidence type="ECO:0000256" key="9">
    <source>
        <dbReference type="PROSITE-ProRule" id="PRU00169"/>
    </source>
</evidence>
<dbReference type="InterPro" id="IPR005467">
    <property type="entry name" value="His_kinase_dom"/>
</dbReference>
<dbReference type="Gene3D" id="3.40.50.2300">
    <property type="match status" value="2"/>
</dbReference>
<dbReference type="AlphaFoldDB" id="A0A934K7Q6"/>
<keyword evidence="12" id="KW-0812">Transmembrane</keyword>
<evidence type="ECO:0000256" key="3">
    <source>
        <dbReference type="ARBA" id="ARBA00012438"/>
    </source>
</evidence>
<feature type="region of interest" description="Disordered" evidence="11">
    <location>
        <begin position="479"/>
        <end position="507"/>
    </location>
</feature>
<feature type="modified residue" description="4-aspartylphosphate" evidence="9">
    <location>
        <position position="568"/>
    </location>
</feature>
<evidence type="ECO:0000256" key="7">
    <source>
        <dbReference type="ARBA" id="ARBA00023012"/>
    </source>
</evidence>
<dbReference type="InterPro" id="IPR011006">
    <property type="entry name" value="CheY-like_superfamily"/>
</dbReference>
<dbReference type="InterPro" id="IPR036097">
    <property type="entry name" value="HisK_dim/P_sf"/>
</dbReference>
<evidence type="ECO:0000313" key="16">
    <source>
        <dbReference type="Proteomes" id="UP000612893"/>
    </source>
</evidence>
<dbReference type="PANTHER" id="PTHR43047">
    <property type="entry name" value="TWO-COMPONENT HISTIDINE PROTEIN KINASE"/>
    <property type="match status" value="1"/>
</dbReference>
<keyword evidence="12" id="KW-1133">Transmembrane helix</keyword>
<dbReference type="InterPro" id="IPR001789">
    <property type="entry name" value="Sig_transdc_resp-reg_receiver"/>
</dbReference>
<evidence type="ECO:0000256" key="12">
    <source>
        <dbReference type="SAM" id="Phobius"/>
    </source>
</evidence>
<sequence length="767" mass="83477">MTTAPDAAQLRVESEPNQGLAGLRRFLIASFPTAWVFAVILLVGLYFFRSPLLLAAGLLAFGQGVCYLLALRLVQLNRVAAAVSVGCAGLWAISLSLGYLMPVLLPVWVAVAILSVMIGLPYLGGRGLVALLAGAWLVILAVCLFSLRREIVDTMGIPPFVISGLMALGVPSATAYIFVLLWQYSDRLTKTLAVTQTANAALRESEMSLERRVEDRTGELERANQELTKSEWELAIARDQALEASRTKSVFLASMSHELRTPMNAIIGYSEMLEEEAEERGAQEFVADLQRILSAGRHLLTLINSILDLSKIEAGKMDLYVEPFEVQAVVAEVVSTIQPLVRKNGNTLEVHVDEAVGTMRADLTKLRQSLFNLLSNASKFTKNGLIRLSVRRESGAGTDTVVFAISDTGIGMSPEQLSRLFQAFSQAHATSSQEFGGTGLGLVITRQFCELMGGDVSVESKAGKGTTFTIRLPAAVRDQSAGTAQEQPLPQEGAPQDALRQQVQQPEAPAVEVAQPLGRILVIDDDPSVGDLVRRFLGKEGFQVVTAAGGEEGLRLAAEMRPDIITLDALMPGMDGWTVLSQLKADTELAAVPVIMLTMLDDKSLGFSLGASDFLTKPIRRDVLLATVQRYCARPSDRVLLVEDDELTRDLIRRLLESEGFQVVEAVNGRVALDEVAKQEPNLILLDLLMPEMDGLEFLAEFGRQQRWRSIPVVVVTAKELGAVERGRLNGYVEGVLQKGEFSRDELLAKLHALVAAHRRPETPTEA</sequence>
<keyword evidence="5" id="KW-0808">Transferase</keyword>
<feature type="transmembrane region" description="Helical" evidence="12">
    <location>
        <begin position="54"/>
        <end position="74"/>
    </location>
</feature>
<evidence type="ECO:0000313" key="15">
    <source>
        <dbReference type="EMBL" id="MBJ7598036.1"/>
    </source>
</evidence>
<keyword evidence="4 9" id="KW-0597">Phosphoprotein</keyword>
<evidence type="ECO:0000256" key="8">
    <source>
        <dbReference type="ARBA" id="ARBA00074306"/>
    </source>
</evidence>
<evidence type="ECO:0000256" key="5">
    <source>
        <dbReference type="ARBA" id="ARBA00022679"/>
    </source>
</evidence>
<comment type="caution">
    <text evidence="15">The sequence shown here is derived from an EMBL/GenBank/DDBJ whole genome shotgun (WGS) entry which is preliminary data.</text>
</comment>
<dbReference type="InterPro" id="IPR003661">
    <property type="entry name" value="HisK_dim/P_dom"/>
</dbReference>
<keyword evidence="7" id="KW-0902">Two-component regulatory system</keyword>
<dbReference type="CDD" id="cd16922">
    <property type="entry name" value="HATPase_EvgS-ArcB-TorS-like"/>
    <property type="match status" value="1"/>
</dbReference>
<dbReference type="Gene3D" id="1.10.287.130">
    <property type="match status" value="1"/>
</dbReference>
<dbReference type="GO" id="GO:0004673">
    <property type="term" value="F:protein histidine kinase activity"/>
    <property type="evidence" value="ECO:0007669"/>
    <property type="project" value="UniProtKB-EC"/>
</dbReference>
<protein>
    <recommendedName>
        <fullName evidence="8">Circadian input-output histidine kinase CikA</fullName>
        <ecNumber evidence="3">2.7.13.3</ecNumber>
    </recommendedName>
</protein>
<dbReference type="SUPFAM" id="SSF52172">
    <property type="entry name" value="CheY-like"/>
    <property type="match status" value="2"/>
</dbReference>
<evidence type="ECO:0000259" key="13">
    <source>
        <dbReference type="PROSITE" id="PS50109"/>
    </source>
</evidence>
<dbReference type="RefSeq" id="WP_338200746.1">
    <property type="nucleotide sequence ID" value="NZ_JAEKNR010000090.1"/>
</dbReference>
<gene>
    <name evidence="15" type="ORF">JF922_08105</name>
</gene>
<dbReference type="Pfam" id="PF00072">
    <property type="entry name" value="Response_reg"/>
    <property type="match status" value="2"/>
</dbReference>
<dbReference type="EC" id="2.7.13.3" evidence="3"/>
<dbReference type="EMBL" id="JAEKNR010000090">
    <property type="protein sequence ID" value="MBJ7598036.1"/>
    <property type="molecule type" value="Genomic_DNA"/>
</dbReference>
<dbReference type="Gene3D" id="3.30.565.10">
    <property type="entry name" value="Histidine kinase-like ATPase, C-terminal domain"/>
    <property type="match status" value="1"/>
</dbReference>
<dbReference type="SMART" id="SM00387">
    <property type="entry name" value="HATPase_c"/>
    <property type="match status" value="1"/>
</dbReference>
<evidence type="ECO:0000256" key="6">
    <source>
        <dbReference type="ARBA" id="ARBA00022777"/>
    </source>
</evidence>
<dbReference type="GO" id="GO:0000160">
    <property type="term" value="P:phosphorelay signal transduction system"/>
    <property type="evidence" value="ECO:0007669"/>
    <property type="project" value="UniProtKB-KW"/>
</dbReference>
<dbReference type="SUPFAM" id="SSF47384">
    <property type="entry name" value="Homodimeric domain of signal transducing histidine kinase"/>
    <property type="match status" value="1"/>
</dbReference>
<dbReference type="SUPFAM" id="SSF55874">
    <property type="entry name" value="ATPase domain of HSP90 chaperone/DNA topoisomerase II/histidine kinase"/>
    <property type="match status" value="1"/>
</dbReference>
<dbReference type="InterPro" id="IPR003594">
    <property type="entry name" value="HATPase_dom"/>
</dbReference>
<dbReference type="PANTHER" id="PTHR43047:SF72">
    <property type="entry name" value="OSMOSENSING HISTIDINE PROTEIN KINASE SLN1"/>
    <property type="match status" value="1"/>
</dbReference>
<reference evidence="15" key="1">
    <citation type="submission" date="2020-10" db="EMBL/GenBank/DDBJ databases">
        <title>Ca. Dormibacterota MAGs.</title>
        <authorList>
            <person name="Montgomery K."/>
        </authorList>
    </citation>
    <scope>NUCLEOTIDE SEQUENCE [LARGE SCALE GENOMIC DNA]</scope>
    <source>
        <strain evidence="15">SC8812_S17_10</strain>
    </source>
</reference>
<feature type="domain" description="Response regulatory" evidence="14">
    <location>
        <begin position="519"/>
        <end position="632"/>
    </location>
</feature>
<keyword evidence="6" id="KW-0418">Kinase</keyword>
<dbReference type="Pfam" id="PF00512">
    <property type="entry name" value="HisKA"/>
    <property type="match status" value="1"/>
</dbReference>
<evidence type="ECO:0000259" key="14">
    <source>
        <dbReference type="PROSITE" id="PS50110"/>
    </source>
</evidence>
<feature type="domain" description="Response regulatory" evidence="14">
    <location>
        <begin position="638"/>
        <end position="754"/>
    </location>
</feature>
<feature type="modified residue" description="4-aspartylphosphate" evidence="9">
    <location>
        <position position="687"/>
    </location>
</feature>
<dbReference type="PRINTS" id="PR00344">
    <property type="entry name" value="BCTRLSENSOR"/>
</dbReference>
<dbReference type="FunFam" id="3.30.565.10:FF:000010">
    <property type="entry name" value="Sensor histidine kinase RcsC"/>
    <property type="match status" value="1"/>
</dbReference>
<evidence type="ECO:0000256" key="2">
    <source>
        <dbReference type="ARBA" id="ARBA00006402"/>
    </source>
</evidence>
<evidence type="ECO:0000256" key="4">
    <source>
        <dbReference type="ARBA" id="ARBA00022553"/>
    </source>
</evidence>
<organism evidence="15 16">
    <name type="scientific">Candidatus Nephthysia bennettiae</name>
    <dbReference type="NCBI Taxonomy" id="3127016"/>
    <lineage>
        <taxon>Bacteria</taxon>
        <taxon>Bacillati</taxon>
        <taxon>Candidatus Dormiibacterota</taxon>
        <taxon>Candidatus Dormibacteria</taxon>
        <taxon>Candidatus Dormibacterales</taxon>
        <taxon>Candidatus Dormibacteraceae</taxon>
        <taxon>Candidatus Nephthysia</taxon>
    </lineage>
</organism>
<feature type="transmembrane region" description="Helical" evidence="12">
    <location>
        <begin position="160"/>
        <end position="182"/>
    </location>
</feature>
<feature type="transmembrane region" description="Helical" evidence="12">
    <location>
        <begin position="26"/>
        <end position="48"/>
    </location>
</feature>
<keyword evidence="10" id="KW-0175">Coiled coil</keyword>
<dbReference type="Pfam" id="PF02518">
    <property type="entry name" value="HATPase_c"/>
    <property type="match status" value="1"/>
</dbReference>
<dbReference type="InterPro" id="IPR036890">
    <property type="entry name" value="HATPase_C_sf"/>
</dbReference>
<evidence type="ECO:0000256" key="11">
    <source>
        <dbReference type="SAM" id="MobiDB-lite"/>
    </source>
</evidence>
<dbReference type="CDD" id="cd00082">
    <property type="entry name" value="HisKA"/>
    <property type="match status" value="1"/>
</dbReference>
<feature type="transmembrane region" description="Helical" evidence="12">
    <location>
        <begin position="79"/>
        <end position="99"/>
    </location>
</feature>
<dbReference type="SMART" id="SM00448">
    <property type="entry name" value="REC"/>
    <property type="match status" value="2"/>
</dbReference>
<dbReference type="CDD" id="cd17574">
    <property type="entry name" value="REC_OmpR"/>
    <property type="match status" value="2"/>
</dbReference>
<dbReference type="PROSITE" id="PS50109">
    <property type="entry name" value="HIS_KIN"/>
    <property type="match status" value="1"/>
</dbReference>
<feature type="domain" description="Histidine kinase" evidence="13">
    <location>
        <begin position="254"/>
        <end position="476"/>
    </location>
</feature>
<dbReference type="SMART" id="SM00388">
    <property type="entry name" value="HisKA"/>
    <property type="match status" value="1"/>
</dbReference>
<keyword evidence="16" id="KW-1185">Reference proteome</keyword>